<evidence type="ECO:0000259" key="9">
    <source>
        <dbReference type="PROSITE" id="PS50900"/>
    </source>
</evidence>
<dbReference type="InterPro" id="IPR010294">
    <property type="entry name" value="ADAMTS_spacer1"/>
</dbReference>
<feature type="domain" description="WAP" evidence="10">
    <location>
        <begin position="2341"/>
        <end position="2391"/>
    </location>
</feature>
<feature type="domain" description="BPTI/Kunitz inhibitor" evidence="7">
    <location>
        <begin position="1763"/>
        <end position="1813"/>
    </location>
</feature>
<dbReference type="SMART" id="SM00408">
    <property type="entry name" value="IGc2"/>
    <property type="match status" value="3"/>
</dbReference>
<dbReference type="SMART" id="SM00217">
    <property type="entry name" value="WAP"/>
    <property type="match status" value="1"/>
</dbReference>
<dbReference type="InterPro" id="IPR000884">
    <property type="entry name" value="TSP1_rpt"/>
</dbReference>
<organism evidence="11 12">
    <name type="scientific">Orchesella dallaii</name>
    <dbReference type="NCBI Taxonomy" id="48710"/>
    <lineage>
        <taxon>Eukaryota</taxon>
        <taxon>Metazoa</taxon>
        <taxon>Ecdysozoa</taxon>
        <taxon>Arthropoda</taxon>
        <taxon>Hexapoda</taxon>
        <taxon>Collembola</taxon>
        <taxon>Entomobryomorpha</taxon>
        <taxon>Entomobryoidea</taxon>
        <taxon>Orchesellidae</taxon>
        <taxon>Orchesellinae</taxon>
        <taxon>Orchesella</taxon>
    </lineage>
</organism>
<dbReference type="InterPro" id="IPR050439">
    <property type="entry name" value="ADAMTS_ADAMTS-like"/>
</dbReference>
<feature type="domain" description="Ig-like" evidence="8">
    <location>
        <begin position="2502"/>
        <end position="2593"/>
    </location>
</feature>
<dbReference type="Proteomes" id="UP001642540">
    <property type="component" value="Unassembled WGS sequence"/>
</dbReference>
<feature type="compositionally biased region" description="Low complexity" evidence="6">
    <location>
        <begin position="808"/>
        <end position="825"/>
    </location>
</feature>
<evidence type="ECO:0000313" key="11">
    <source>
        <dbReference type="EMBL" id="CAL8090911.1"/>
    </source>
</evidence>
<evidence type="ECO:0000256" key="3">
    <source>
        <dbReference type="ARBA" id="ARBA00022729"/>
    </source>
</evidence>
<feature type="domain" description="BPTI/Kunitz inhibitor" evidence="7">
    <location>
        <begin position="1897"/>
        <end position="1947"/>
    </location>
</feature>
<dbReference type="Pfam" id="PF08686">
    <property type="entry name" value="PLAC"/>
    <property type="match status" value="1"/>
</dbReference>
<feature type="domain" description="BPTI/Kunitz inhibitor" evidence="7">
    <location>
        <begin position="1583"/>
        <end position="1633"/>
    </location>
</feature>
<dbReference type="InterPro" id="IPR013273">
    <property type="entry name" value="ADAMTS/ADAMTS-like"/>
</dbReference>
<dbReference type="SMART" id="SM00131">
    <property type="entry name" value="KU"/>
    <property type="match status" value="10"/>
</dbReference>
<feature type="region of interest" description="Disordered" evidence="6">
    <location>
        <begin position="758"/>
        <end position="1089"/>
    </location>
</feature>
<dbReference type="PANTHER" id="PTHR13723:SF281">
    <property type="entry name" value="PAPILIN"/>
    <property type="match status" value="1"/>
</dbReference>
<dbReference type="Pfam" id="PF05986">
    <property type="entry name" value="ADAMTS_spacer1"/>
    <property type="match status" value="1"/>
</dbReference>
<dbReference type="InterPro" id="IPR020901">
    <property type="entry name" value="Prtase_inh_Kunz-CS"/>
</dbReference>
<feature type="domain" description="BPTI/Kunitz inhibitor" evidence="7">
    <location>
        <begin position="1702"/>
        <end position="1752"/>
    </location>
</feature>
<dbReference type="PROSITE" id="PS00280">
    <property type="entry name" value="BPTI_KUNITZ_1"/>
    <property type="match status" value="7"/>
</dbReference>
<feature type="domain" description="BPTI/Kunitz inhibitor" evidence="7">
    <location>
        <begin position="2054"/>
        <end position="2104"/>
    </location>
</feature>
<evidence type="ECO:0000256" key="6">
    <source>
        <dbReference type="SAM" id="MobiDB-lite"/>
    </source>
</evidence>
<dbReference type="SUPFAM" id="SSF57256">
    <property type="entry name" value="Elafin-like"/>
    <property type="match status" value="1"/>
</dbReference>
<comment type="caution">
    <text evidence="11">The sequence shown here is derived from an EMBL/GenBank/DDBJ whole genome shotgun (WGS) entry which is preliminary data.</text>
</comment>
<feature type="compositionally biased region" description="Acidic residues" evidence="6">
    <location>
        <begin position="826"/>
        <end position="836"/>
    </location>
</feature>
<dbReference type="PROSITE" id="PS51390">
    <property type="entry name" value="WAP"/>
    <property type="match status" value="1"/>
</dbReference>
<evidence type="ECO:0000259" key="8">
    <source>
        <dbReference type="PROSITE" id="PS50835"/>
    </source>
</evidence>
<evidence type="ECO:0000259" key="10">
    <source>
        <dbReference type="PROSITE" id="PS51390"/>
    </source>
</evidence>
<sequence>MLALRVIALGFHLANARKLDPFLTHSLEAPIPELLNLQDILIDSSAPKVRTKRIPHEYFDFNEIDDSAPIYVTQDGDETDKIESTGPWTDWSAPSECSRTCGGGVAYQARECAYEGECTGPETRYFSCNTHVCSQGIIDFRADQCSAFNNVPFEGRFYTWLPYTRAPNKCELNCMPQGERFYYRHKRKVIDGTSCGQDSICVDGNCLSVGCDGILGSRKRQDKCRVCGGDGSNCNTVQGIFDSNDLQVGYNDVLLIPAGATNILVRETQATNNYLAIRNTSGHYYLNGNWRIDFPREINFASTTFHYERKPHTFFAPETIRSLGPISESIYVVVLYQEQNPGITFEYSVPKGVVVETEEGTEYAWIYDDWGECSRECGGGIQNRNVNCARRSASTQNWDYVEPHLCDSNIKPETFRYCNYEVACPVRWHVSSWDDCTAPCGSNITGTQYRNVFCEQEIQGVSALVENEKCVESLGVAPEKLRNCTSTSTEECTYWFVGGWKGCSNLCGDGYNTRVVRCISKDSLGRIVIHGDEKCVGEKPIEYEYCFLGPCEGVDWIAEGKWGECKVPNTPTCNSPSEASLGSQSREVYCSDAKGKVYDEKYCHAYRKPNTTQGCELDFNPAEDPSCKYTWYATQWTDCEFQSCSERNRGKRTRKVVCGTVLGDDGSMKLVEESNCNDTKKYHNEEECQISGEEVEKNCGDEDARARRGVWFAGPWGQCSKKCGGGRRTRAVLCMVGNRATTDVKICGEDDVIFTSEDCNPGSCDDMPEDDEMVTEVPDKEDSTSSSTEESCEPGDDEYYDYEDDEVTTSVTGRSTRSIESSTESSTDEGVTDETTESGATEDTSATEETTGTTDGVMDEVSAATGETEPTTTSGDETMATGSTDKMETADTGATGTTESTGSTESVTGETTEGGVTDSSTSSGSTEGTSSGTSSGTTSSGVETTTSGDETTTGGVTTTEEAQSTTTESDTTTTEESTSTTSESSTTTTEDSITSTTEEASTTTDAQTTTTEESVTTTTEQVTTTEGGVSTTTESDSTTTEGGSDGTSTTSSSSSSSSTSSSMSTEMGTSTVSVGGSTEESLTTTMIPPPDEYDLEIILQRQQDNSSSSTLETGPTEESVSEGMEEPVTEIEYITDDTTETTDSTAAIFTSVEPVTLPRCKPKKPTPRPPTNCHNTKFGCCPDNYTNAQGPFNSGCKIAKTCNETEFGCCDDGVTPAENKRKRNCKLDCKVTLFGCCEDGKTVAQGNNQEGCVKDCNETEFGCCLDGKTAKKGPKGRNCPKIPCSETIYGCCPDNKTPALGTNFLNCSEINLENCKANFFGCCIDGTTAALGPNEEGCPDTPPCVRTEHGCCDDGVTSAHGPNKEGCCLSSRYGCCPDNINEALGPEFEGCTCASSPYGCCPDNITPARGPGPDCGCKFTEHGCCPDGVTPAAGGNHEGCSCSTYQFGCCPDGVTVAKGPNDQGCGCQYTEFGCCPDNRTPKNSSEECGCESSQFGCCPDGVTHAKGNEFEGCEDVPIKPGDVCGLDKERGSCRNFTVRWFFDMEYGGCSRYWWGGCEGNLNKFATQDECKAVCVEPEGRDACYLPQVSGPCEGYYPSWYYDPLRDRCEQFIYSGCLGNNNRFPTRQECEHSCLMPEHVDDCDQPKTEGPCRGNYTRWYYEKTSEKCELFTYGGCKGNSNNFLTEKECHQRCGKDVRMRDVCFQSRSEGPCNEKLPRWYYDGGEQRCVPFYYSGCQGNSNRFPTLDECEKTCPAALLAETHGCLDPLMVGNCSLYTERYYFDRYDGKCKPFMYTGCGGNLNNYVKIDDCRSKCETVVPRPVATSEDQQFSQAHCFIPPPDDPQSCTNTNTPPTIRWFYNSDDGVCYQFRYYCSNSSMNNFDTRQDCEDNCGSSQDFCNLPVIQGQCTGRFQQYYYDSESDQCQLFHYTGCSGNGNRFDTISQCEQRCKKHHEPVSRVEEPREHDPREHDPREHDPREHDPREHEPRVDDDEEARRIEDEERRRAEEERRRYDEEERRRYEEEERRRIEEERRRYDEEQAKREHDRTPVTQDDICVLPIDQGPCRAAVKSWHFDVRERKCTEFLYGGCGGNANRFESQEMCERQCGEFRGQDVCNATPDPGPCTESQSQKWYFNTIDNACAVFVYSGCEGNGNRFSSREECESVCHSRTEIVSGNDTITGAAICRLQPDSGPCVDGFKRWYYNAEEKTCIPFVFGGCAGNLNRFKSFDTCVNFCEKALGYPYNERTNANRDNSHKNSVEDTKPNVNEPARNYYYSDDGNNNNHDNAPCDCSYVKCPYGLKSNDHTESCDCECYDPCMNHICPESWLCSVDIQGGSYVPVCRSARKPGSCPNLQQPKLHHNGICDNECSSDADCNGEMKCCVHGCGSSCVVPVFHESLPVSIIAKERALNISEGTIIEIECTARGTPRPDILWVRVDSNEKITGESGRYRIVEQSTGTSSHSKLQIIGPTREDAGEYSCIADSPSSPTPVSEIISVTIHESTSPNAASVLEDASIPTTSIVNLGQTANLRCFALGWPRPSVTWWRGERMLPFSSERYEQMRDYSLVIRLVSLRDLGAYTCQAYNGLGRAASWSITLLAYGPVQVQNVDDREYLVYVVDNERDTLPSRNISRYPVTTTTTTTSTTTSTTTTTTRPPLIIEEHPTHVQETPDSGPNYLVPLRTTISLEQTHYSPGSEIRIPCEVEGYPTPSVHWYLNGMPIDVTQSSRVRYDPPELVISDSSSSDSGVYRCDAVNDYGASHSSVSISVEGMELHPNCTDNSFFANCKLIVKANYCTNKYYARFCCKSCTVAGQLPSYGPHLTEAAQAYFRKPGSSHQVRNELV</sequence>
<feature type="compositionally biased region" description="Basic and acidic residues" evidence="6">
    <location>
        <begin position="2246"/>
        <end position="2261"/>
    </location>
</feature>
<dbReference type="InterPro" id="IPR003598">
    <property type="entry name" value="Ig_sub2"/>
</dbReference>
<feature type="compositionally biased region" description="Polar residues" evidence="6">
    <location>
        <begin position="1103"/>
        <end position="1118"/>
    </location>
</feature>
<dbReference type="PRINTS" id="PR00759">
    <property type="entry name" value="BASICPTASE"/>
</dbReference>
<dbReference type="InterPro" id="IPR013098">
    <property type="entry name" value="Ig_I-set"/>
</dbReference>
<comment type="subcellular location">
    <subcellularLocation>
        <location evidence="1">Secreted</location>
    </subcellularLocation>
</comment>
<dbReference type="CDD" id="cd00109">
    <property type="entry name" value="Kunitz-type"/>
    <property type="match status" value="7"/>
</dbReference>
<feature type="compositionally biased region" description="Polar residues" evidence="6">
    <location>
        <begin position="868"/>
        <end position="884"/>
    </location>
</feature>
<keyword evidence="3" id="KW-0732">Signal</keyword>
<dbReference type="PROSITE" id="PS50900">
    <property type="entry name" value="PLAC"/>
    <property type="match status" value="1"/>
</dbReference>
<keyword evidence="4" id="KW-0677">Repeat</keyword>
<dbReference type="PROSITE" id="PS50835">
    <property type="entry name" value="IG_LIKE"/>
    <property type="match status" value="3"/>
</dbReference>
<evidence type="ECO:0000313" key="12">
    <source>
        <dbReference type="Proteomes" id="UP001642540"/>
    </source>
</evidence>
<dbReference type="Pfam" id="PF00014">
    <property type="entry name" value="Kunitz_BPTI"/>
    <property type="match status" value="10"/>
</dbReference>
<dbReference type="SUPFAM" id="SSF48726">
    <property type="entry name" value="Immunoglobulin"/>
    <property type="match status" value="3"/>
</dbReference>
<feature type="domain" description="BPTI/Kunitz inhibitor" evidence="7">
    <location>
        <begin position="1642"/>
        <end position="1692"/>
    </location>
</feature>
<dbReference type="Pfam" id="PF13927">
    <property type="entry name" value="Ig_3"/>
    <property type="match status" value="1"/>
</dbReference>
<dbReference type="SMART" id="SM00409">
    <property type="entry name" value="IG"/>
    <property type="match status" value="3"/>
</dbReference>
<dbReference type="InterPro" id="IPR002223">
    <property type="entry name" value="Kunitz_BPTI"/>
</dbReference>
<evidence type="ECO:0000259" key="7">
    <source>
        <dbReference type="PROSITE" id="PS50279"/>
    </source>
</evidence>
<evidence type="ECO:0000256" key="1">
    <source>
        <dbReference type="ARBA" id="ARBA00004613"/>
    </source>
</evidence>
<dbReference type="InterPro" id="IPR036383">
    <property type="entry name" value="TSP1_rpt_sf"/>
</dbReference>
<keyword evidence="2" id="KW-0964">Secreted</keyword>
<dbReference type="EMBL" id="CAXLJM020000024">
    <property type="protein sequence ID" value="CAL8090911.1"/>
    <property type="molecule type" value="Genomic_DNA"/>
</dbReference>
<feature type="domain" description="BPTI/Kunitz inhibitor" evidence="7">
    <location>
        <begin position="1834"/>
        <end position="1890"/>
    </location>
</feature>
<feature type="compositionally biased region" description="Acidic residues" evidence="6">
    <location>
        <begin position="790"/>
        <end position="807"/>
    </location>
</feature>
<feature type="domain" description="BPTI/Kunitz inhibitor" evidence="7">
    <location>
        <begin position="2113"/>
        <end position="2164"/>
    </location>
</feature>
<gene>
    <name evidence="11" type="ORF">ODALV1_LOCUS7779</name>
</gene>
<dbReference type="SUPFAM" id="SSF82895">
    <property type="entry name" value="TSP-1 type 1 repeat"/>
    <property type="match status" value="5"/>
</dbReference>
<accession>A0ABP1QCN7</accession>
<dbReference type="SMART" id="SM00209">
    <property type="entry name" value="TSP1"/>
    <property type="match status" value="5"/>
</dbReference>
<dbReference type="Gene3D" id="2.60.120.830">
    <property type="match status" value="1"/>
</dbReference>
<evidence type="ECO:0000256" key="4">
    <source>
        <dbReference type="ARBA" id="ARBA00022737"/>
    </source>
</evidence>
<feature type="region of interest" description="Disordered" evidence="6">
    <location>
        <begin position="2244"/>
        <end position="2267"/>
    </location>
</feature>
<feature type="region of interest" description="Disordered" evidence="6">
    <location>
        <begin position="1103"/>
        <end position="1127"/>
    </location>
</feature>
<feature type="domain" description="Ig-like" evidence="8">
    <location>
        <begin position="2397"/>
        <end position="2493"/>
    </location>
</feature>
<feature type="region of interest" description="Disordered" evidence="6">
    <location>
        <begin position="1951"/>
        <end position="2046"/>
    </location>
</feature>
<evidence type="ECO:0000256" key="5">
    <source>
        <dbReference type="ARBA" id="ARBA00023157"/>
    </source>
</evidence>
<feature type="compositionally biased region" description="Low complexity" evidence="6">
    <location>
        <begin position="837"/>
        <end position="854"/>
    </location>
</feature>
<feature type="domain" description="BPTI/Kunitz inhibitor" evidence="7">
    <location>
        <begin position="1524"/>
        <end position="1574"/>
    </location>
</feature>
<dbReference type="InterPro" id="IPR013783">
    <property type="entry name" value="Ig-like_fold"/>
</dbReference>
<dbReference type="InterPro" id="IPR036645">
    <property type="entry name" value="Elafin-like_sf"/>
</dbReference>
<dbReference type="CDD" id="cd22639">
    <property type="entry name" value="Kunitz_papilin_lacunin-like"/>
    <property type="match status" value="1"/>
</dbReference>
<proteinExistence type="predicted"/>
<feature type="domain" description="BPTI/Kunitz inhibitor" evidence="7">
    <location>
        <begin position="2183"/>
        <end position="2233"/>
    </location>
</feature>
<keyword evidence="12" id="KW-1185">Reference proteome</keyword>
<dbReference type="Gene3D" id="4.10.410.10">
    <property type="entry name" value="Pancreatic trypsin inhibitor Kunitz domain"/>
    <property type="match status" value="10"/>
</dbReference>
<feature type="domain" description="PLAC" evidence="9">
    <location>
        <begin position="2769"/>
        <end position="2808"/>
    </location>
</feature>
<evidence type="ECO:0008006" key="13">
    <source>
        <dbReference type="Google" id="ProtNLM"/>
    </source>
</evidence>
<dbReference type="InterPro" id="IPR007110">
    <property type="entry name" value="Ig-like_dom"/>
</dbReference>
<dbReference type="Pfam" id="PF19030">
    <property type="entry name" value="TSP1_ADAMTS"/>
    <property type="match status" value="3"/>
</dbReference>
<dbReference type="InterPro" id="IPR008197">
    <property type="entry name" value="WAP_dom"/>
</dbReference>
<feature type="compositionally biased region" description="Basic and acidic residues" evidence="6">
    <location>
        <begin position="1952"/>
        <end position="2046"/>
    </location>
</feature>
<protein>
    <recommendedName>
        <fullName evidence="13">Papilin</fullName>
    </recommendedName>
</protein>
<feature type="domain" description="Ig-like" evidence="8">
    <location>
        <begin position="2676"/>
        <end position="2763"/>
    </location>
</feature>
<dbReference type="InterPro" id="IPR036179">
    <property type="entry name" value="Ig-like_dom_sf"/>
</dbReference>
<evidence type="ECO:0000256" key="2">
    <source>
        <dbReference type="ARBA" id="ARBA00022525"/>
    </source>
</evidence>
<keyword evidence="5" id="KW-1015">Disulfide bond</keyword>
<dbReference type="Gene3D" id="2.20.100.10">
    <property type="entry name" value="Thrombospondin type-1 (TSP1) repeat"/>
    <property type="match status" value="4"/>
</dbReference>
<dbReference type="CDD" id="cd00199">
    <property type="entry name" value="WAP"/>
    <property type="match status" value="1"/>
</dbReference>
<dbReference type="InterPro" id="IPR010909">
    <property type="entry name" value="PLAC"/>
</dbReference>
<dbReference type="SUPFAM" id="SSF57362">
    <property type="entry name" value="BPTI-like"/>
    <property type="match status" value="10"/>
</dbReference>
<dbReference type="PRINTS" id="PR01857">
    <property type="entry name" value="ADAMTSFAMILY"/>
</dbReference>
<dbReference type="PANTHER" id="PTHR13723">
    <property type="entry name" value="ADAMTS A DISINTEGRIN AND METALLOPROTEASE WITH THROMBOSPONDIN MOTIFS PROTEASE"/>
    <property type="match status" value="1"/>
</dbReference>
<name>A0ABP1QCN7_9HEXA</name>
<dbReference type="PROSITE" id="PS50279">
    <property type="entry name" value="BPTI_KUNITZ_2"/>
    <property type="match status" value="10"/>
</dbReference>
<dbReference type="Gene3D" id="2.60.40.10">
    <property type="entry name" value="Immunoglobulins"/>
    <property type="match status" value="3"/>
</dbReference>
<reference evidence="11 12" key="1">
    <citation type="submission" date="2024-08" db="EMBL/GenBank/DDBJ databases">
        <authorList>
            <person name="Cucini C."/>
            <person name="Frati F."/>
        </authorList>
    </citation>
    <scope>NUCLEOTIDE SEQUENCE [LARGE SCALE GENOMIC DNA]</scope>
</reference>
<dbReference type="Pfam" id="PF07679">
    <property type="entry name" value="I-set"/>
    <property type="match status" value="2"/>
</dbReference>
<dbReference type="InterPro" id="IPR036880">
    <property type="entry name" value="Kunitz_BPTI_sf"/>
</dbReference>
<dbReference type="PROSITE" id="PS50092">
    <property type="entry name" value="TSP1"/>
    <property type="match status" value="4"/>
</dbReference>
<dbReference type="InterPro" id="IPR003599">
    <property type="entry name" value="Ig_sub"/>
</dbReference>
<feature type="compositionally biased region" description="Low complexity" evidence="6">
    <location>
        <begin position="890"/>
        <end position="1081"/>
    </location>
</feature>